<dbReference type="InterPro" id="IPR000425">
    <property type="entry name" value="MIP"/>
</dbReference>
<dbReference type="SUPFAM" id="SSF81338">
    <property type="entry name" value="Aquaporin-like"/>
    <property type="match status" value="1"/>
</dbReference>
<feature type="transmembrane region" description="Helical" evidence="8">
    <location>
        <begin position="51"/>
        <end position="75"/>
    </location>
</feature>
<dbReference type="InterPro" id="IPR050363">
    <property type="entry name" value="MIP/Aquaporin"/>
</dbReference>
<evidence type="ECO:0000256" key="3">
    <source>
        <dbReference type="ARBA" id="ARBA00022448"/>
    </source>
</evidence>
<dbReference type="PROSITE" id="PS00221">
    <property type="entry name" value="MIP"/>
    <property type="match status" value="1"/>
</dbReference>
<keyword evidence="6 8" id="KW-0472">Membrane</keyword>
<dbReference type="GO" id="GO:0005886">
    <property type="term" value="C:plasma membrane"/>
    <property type="evidence" value="ECO:0007669"/>
    <property type="project" value="TreeGrafter"/>
</dbReference>
<dbReference type="EMBL" id="CP136920">
    <property type="protein sequence ID" value="WOO42201.1"/>
    <property type="molecule type" value="Genomic_DNA"/>
</dbReference>
<evidence type="ECO:0000256" key="5">
    <source>
        <dbReference type="ARBA" id="ARBA00022989"/>
    </source>
</evidence>
<protein>
    <submittedName>
        <fullName evidence="9">MIP/aquaporin family protein</fullName>
    </submittedName>
</protein>
<feature type="transmembrane region" description="Helical" evidence="8">
    <location>
        <begin position="146"/>
        <end position="164"/>
    </location>
</feature>
<evidence type="ECO:0000256" key="6">
    <source>
        <dbReference type="ARBA" id="ARBA00023136"/>
    </source>
</evidence>
<dbReference type="InterPro" id="IPR022357">
    <property type="entry name" value="MIP_CS"/>
</dbReference>
<dbReference type="PANTHER" id="PTHR43829">
    <property type="entry name" value="AQUAPORIN OR AQUAGLYCEROPORIN RELATED"/>
    <property type="match status" value="1"/>
</dbReference>
<dbReference type="NCBIfam" id="TIGR00861">
    <property type="entry name" value="MIP"/>
    <property type="match status" value="1"/>
</dbReference>
<name>A0AAQ3LAP6_9BACT</name>
<evidence type="ECO:0000256" key="4">
    <source>
        <dbReference type="ARBA" id="ARBA00022692"/>
    </source>
</evidence>
<dbReference type="Gene3D" id="1.20.1080.10">
    <property type="entry name" value="Glycerol uptake facilitator protein"/>
    <property type="match status" value="1"/>
</dbReference>
<feature type="transmembrane region" description="Helical" evidence="8">
    <location>
        <begin position="20"/>
        <end position="39"/>
    </location>
</feature>
<evidence type="ECO:0000256" key="2">
    <source>
        <dbReference type="ARBA" id="ARBA00006175"/>
    </source>
</evidence>
<dbReference type="PANTHER" id="PTHR43829:SF9">
    <property type="entry name" value="AQUAPORIN-9"/>
    <property type="match status" value="1"/>
</dbReference>
<dbReference type="Pfam" id="PF00230">
    <property type="entry name" value="MIP"/>
    <property type="match status" value="1"/>
</dbReference>
<evidence type="ECO:0000256" key="8">
    <source>
        <dbReference type="SAM" id="Phobius"/>
    </source>
</evidence>
<dbReference type="GO" id="GO:0015254">
    <property type="term" value="F:glycerol channel activity"/>
    <property type="evidence" value="ECO:0007669"/>
    <property type="project" value="TreeGrafter"/>
</dbReference>
<dbReference type="KEGG" id="puo:RZN69_03805"/>
<feature type="transmembrane region" description="Helical" evidence="8">
    <location>
        <begin position="184"/>
        <end position="210"/>
    </location>
</feature>
<gene>
    <name evidence="9" type="ORF">RZN69_03805</name>
</gene>
<proteinExistence type="inferred from homology"/>
<dbReference type="PRINTS" id="PR00783">
    <property type="entry name" value="MINTRINSICP"/>
</dbReference>
<reference evidence="9 10" key="1">
    <citation type="submission" date="2023-10" db="EMBL/GenBank/DDBJ databases">
        <title>Rubellicoccus peritrichatus gen. nov., sp. nov., isolated from an algae of coral reef tank.</title>
        <authorList>
            <person name="Luo J."/>
        </authorList>
    </citation>
    <scope>NUCLEOTIDE SEQUENCE [LARGE SCALE GENOMIC DNA]</scope>
    <source>
        <strain evidence="9 10">CR14</strain>
    </source>
</reference>
<evidence type="ECO:0000256" key="1">
    <source>
        <dbReference type="ARBA" id="ARBA00004141"/>
    </source>
</evidence>
<accession>A0AAQ3LAP6</accession>
<dbReference type="AlphaFoldDB" id="A0AAQ3LAP6"/>
<dbReference type="CDD" id="cd00333">
    <property type="entry name" value="MIP"/>
    <property type="match status" value="1"/>
</dbReference>
<evidence type="ECO:0000256" key="7">
    <source>
        <dbReference type="RuleBase" id="RU000477"/>
    </source>
</evidence>
<keyword evidence="5 8" id="KW-1133">Transmembrane helix</keyword>
<evidence type="ECO:0000313" key="9">
    <source>
        <dbReference type="EMBL" id="WOO42201.1"/>
    </source>
</evidence>
<comment type="similarity">
    <text evidence="2 7">Belongs to the MIP/aquaporin (TC 1.A.8) family.</text>
</comment>
<keyword evidence="3 7" id="KW-0813">Transport</keyword>
<comment type="subcellular location">
    <subcellularLocation>
        <location evidence="1">Membrane</location>
        <topology evidence="1">Multi-pass membrane protein</topology>
    </subcellularLocation>
</comment>
<dbReference type="InterPro" id="IPR023271">
    <property type="entry name" value="Aquaporin-like"/>
</dbReference>
<dbReference type="Proteomes" id="UP001304300">
    <property type="component" value="Chromosome"/>
</dbReference>
<evidence type="ECO:0000313" key="10">
    <source>
        <dbReference type="Proteomes" id="UP001304300"/>
    </source>
</evidence>
<keyword evidence="10" id="KW-1185">Reference proteome</keyword>
<sequence>MFTFKAQPLVRCMSPYFAEFIGTMILILFGNGVVANVVLKKTKGNDAGWIVISWGWGMGVAVAVYTVGHISGAHINPAVTVSLASIGHFGWDQVAGYIIAQMLGAIVGSTLVWLVYLAHYREKNDPELIRATFCTSPAIRKPALNFLTEFIATAMLIFGILAIAENAAPGNKENLINLEDAFSTWFNPLLVGLLVFAIGLSLGGPTGYAINPARDLGPRIAHALLPIPNKGGSDWGYSWIPVVAPLLGGTTGAVLFHISGIAT</sequence>
<feature type="transmembrane region" description="Helical" evidence="8">
    <location>
        <begin position="95"/>
        <end position="118"/>
    </location>
</feature>
<organism evidence="9 10">
    <name type="scientific">Rubellicoccus peritrichatus</name>
    <dbReference type="NCBI Taxonomy" id="3080537"/>
    <lineage>
        <taxon>Bacteria</taxon>
        <taxon>Pseudomonadati</taxon>
        <taxon>Verrucomicrobiota</taxon>
        <taxon>Opitutia</taxon>
        <taxon>Puniceicoccales</taxon>
        <taxon>Cerasicoccaceae</taxon>
        <taxon>Rubellicoccus</taxon>
    </lineage>
</organism>
<keyword evidence="4 7" id="KW-0812">Transmembrane</keyword>
<dbReference type="RefSeq" id="WP_317834686.1">
    <property type="nucleotide sequence ID" value="NZ_CP136920.1"/>
</dbReference>